<evidence type="ECO:0000256" key="6">
    <source>
        <dbReference type="SAM" id="MobiDB-lite"/>
    </source>
</evidence>
<evidence type="ECO:0000313" key="9">
    <source>
        <dbReference type="EMBL" id="GAA3622116.1"/>
    </source>
</evidence>
<evidence type="ECO:0000256" key="7">
    <source>
        <dbReference type="SAM" id="Phobius"/>
    </source>
</evidence>
<keyword evidence="5 7" id="KW-0472">Membrane</keyword>
<sequence>MSVSGTTATERDMSDLEASSRAADSPSASMPRPRLQRQLFWYLVVGGLTVVVDIGLLALLHESFGVPLGVATTVAFCTAVVVNFLLNRTAMSSWGSRGLTQHALRYGALVVFNYVITLAVVTTAGHVGDRYLVAKVAVVAASTLWNFLLYRHWVFTPPRPPS</sequence>
<evidence type="ECO:0000259" key="8">
    <source>
        <dbReference type="Pfam" id="PF04138"/>
    </source>
</evidence>
<evidence type="ECO:0000256" key="3">
    <source>
        <dbReference type="ARBA" id="ARBA00022692"/>
    </source>
</evidence>
<dbReference type="Proteomes" id="UP001501490">
    <property type="component" value="Unassembled WGS sequence"/>
</dbReference>
<feature type="transmembrane region" description="Helical" evidence="7">
    <location>
        <begin position="106"/>
        <end position="125"/>
    </location>
</feature>
<feature type="domain" description="GtrA/DPMS transmembrane" evidence="8">
    <location>
        <begin position="42"/>
        <end position="155"/>
    </location>
</feature>
<dbReference type="PANTHER" id="PTHR38459">
    <property type="entry name" value="PROPHAGE BACTOPRENOL-LINKED GLUCOSE TRANSLOCASE HOMOLOG"/>
    <property type="match status" value="1"/>
</dbReference>
<dbReference type="EMBL" id="BAABAB010000017">
    <property type="protein sequence ID" value="GAA3622116.1"/>
    <property type="molecule type" value="Genomic_DNA"/>
</dbReference>
<protein>
    <recommendedName>
        <fullName evidence="8">GtrA/DPMS transmembrane domain-containing protein</fullName>
    </recommendedName>
</protein>
<feature type="compositionally biased region" description="Low complexity" evidence="6">
    <location>
        <begin position="19"/>
        <end position="31"/>
    </location>
</feature>
<evidence type="ECO:0000256" key="5">
    <source>
        <dbReference type="ARBA" id="ARBA00023136"/>
    </source>
</evidence>
<comment type="similarity">
    <text evidence="2">Belongs to the GtrA family.</text>
</comment>
<dbReference type="InterPro" id="IPR007267">
    <property type="entry name" value="GtrA_DPMS_TM"/>
</dbReference>
<feature type="transmembrane region" description="Helical" evidence="7">
    <location>
        <begin position="39"/>
        <end position="60"/>
    </location>
</feature>
<feature type="transmembrane region" description="Helical" evidence="7">
    <location>
        <begin position="66"/>
        <end position="86"/>
    </location>
</feature>
<name>A0ABP7A0P2_9ACTN</name>
<dbReference type="Pfam" id="PF04138">
    <property type="entry name" value="GtrA_DPMS_TM"/>
    <property type="match status" value="1"/>
</dbReference>
<comment type="subcellular location">
    <subcellularLocation>
        <location evidence="1">Membrane</location>
        <topology evidence="1">Multi-pass membrane protein</topology>
    </subcellularLocation>
</comment>
<dbReference type="InterPro" id="IPR051401">
    <property type="entry name" value="GtrA_CellWall_Glycosyl"/>
</dbReference>
<feature type="transmembrane region" description="Helical" evidence="7">
    <location>
        <begin position="131"/>
        <end position="150"/>
    </location>
</feature>
<keyword evidence="10" id="KW-1185">Reference proteome</keyword>
<keyword evidence="3 7" id="KW-0812">Transmembrane</keyword>
<accession>A0ABP7A0P2</accession>
<keyword evidence="4 7" id="KW-1133">Transmembrane helix</keyword>
<evidence type="ECO:0000256" key="2">
    <source>
        <dbReference type="ARBA" id="ARBA00009399"/>
    </source>
</evidence>
<evidence type="ECO:0000256" key="4">
    <source>
        <dbReference type="ARBA" id="ARBA00022989"/>
    </source>
</evidence>
<reference evidence="10" key="1">
    <citation type="journal article" date="2019" name="Int. J. Syst. Evol. Microbiol.">
        <title>The Global Catalogue of Microorganisms (GCM) 10K type strain sequencing project: providing services to taxonomists for standard genome sequencing and annotation.</title>
        <authorList>
            <consortium name="The Broad Institute Genomics Platform"/>
            <consortium name="The Broad Institute Genome Sequencing Center for Infectious Disease"/>
            <person name="Wu L."/>
            <person name="Ma J."/>
        </authorList>
    </citation>
    <scope>NUCLEOTIDE SEQUENCE [LARGE SCALE GENOMIC DNA]</scope>
    <source>
        <strain evidence="10">JCM 16929</strain>
    </source>
</reference>
<feature type="region of interest" description="Disordered" evidence="6">
    <location>
        <begin position="1"/>
        <end position="31"/>
    </location>
</feature>
<proteinExistence type="inferred from homology"/>
<organism evidence="9 10">
    <name type="scientific">Microlunatus ginsengisoli</name>
    <dbReference type="NCBI Taxonomy" id="363863"/>
    <lineage>
        <taxon>Bacteria</taxon>
        <taxon>Bacillati</taxon>
        <taxon>Actinomycetota</taxon>
        <taxon>Actinomycetes</taxon>
        <taxon>Propionibacteriales</taxon>
        <taxon>Propionibacteriaceae</taxon>
        <taxon>Microlunatus</taxon>
    </lineage>
</organism>
<dbReference type="PANTHER" id="PTHR38459:SF1">
    <property type="entry name" value="PROPHAGE BACTOPRENOL-LINKED GLUCOSE TRANSLOCASE HOMOLOG"/>
    <property type="match status" value="1"/>
</dbReference>
<gene>
    <name evidence="9" type="ORF">GCM10022236_25580</name>
</gene>
<comment type="caution">
    <text evidence="9">The sequence shown here is derived from an EMBL/GenBank/DDBJ whole genome shotgun (WGS) entry which is preliminary data.</text>
</comment>
<evidence type="ECO:0000256" key="1">
    <source>
        <dbReference type="ARBA" id="ARBA00004141"/>
    </source>
</evidence>
<evidence type="ECO:0000313" key="10">
    <source>
        <dbReference type="Proteomes" id="UP001501490"/>
    </source>
</evidence>